<dbReference type="AlphaFoldDB" id="A0A916UXV9"/>
<organism evidence="1 2">
    <name type="scientific">Chelatococcus reniformis</name>
    <dbReference type="NCBI Taxonomy" id="1494448"/>
    <lineage>
        <taxon>Bacteria</taxon>
        <taxon>Pseudomonadati</taxon>
        <taxon>Pseudomonadota</taxon>
        <taxon>Alphaproteobacteria</taxon>
        <taxon>Hyphomicrobiales</taxon>
        <taxon>Chelatococcaceae</taxon>
        <taxon>Chelatococcus</taxon>
    </lineage>
</organism>
<dbReference type="EMBL" id="BMGG01000015">
    <property type="protein sequence ID" value="GGC93777.1"/>
    <property type="molecule type" value="Genomic_DNA"/>
</dbReference>
<dbReference type="InterPro" id="IPR029058">
    <property type="entry name" value="AB_hydrolase_fold"/>
</dbReference>
<dbReference type="Proteomes" id="UP000637002">
    <property type="component" value="Unassembled WGS sequence"/>
</dbReference>
<reference evidence="1" key="2">
    <citation type="submission" date="2020-09" db="EMBL/GenBank/DDBJ databases">
        <authorList>
            <person name="Sun Q."/>
            <person name="Zhou Y."/>
        </authorList>
    </citation>
    <scope>NUCLEOTIDE SEQUENCE</scope>
    <source>
        <strain evidence="1">CGMCC 1.12919</strain>
    </source>
</reference>
<name>A0A916UXV9_9HYPH</name>
<gene>
    <name evidence="1" type="ORF">GCM10010994_59450</name>
</gene>
<evidence type="ECO:0000313" key="2">
    <source>
        <dbReference type="Proteomes" id="UP000637002"/>
    </source>
</evidence>
<comment type="caution">
    <text evidence="1">The sequence shown here is derived from an EMBL/GenBank/DDBJ whole genome shotgun (WGS) entry which is preliminary data.</text>
</comment>
<evidence type="ECO:0000313" key="1">
    <source>
        <dbReference type="EMBL" id="GGC93777.1"/>
    </source>
</evidence>
<reference evidence="1" key="1">
    <citation type="journal article" date="2014" name="Int. J. Syst. Evol. Microbiol.">
        <title>Complete genome sequence of Corynebacterium casei LMG S-19264T (=DSM 44701T), isolated from a smear-ripened cheese.</title>
        <authorList>
            <consortium name="US DOE Joint Genome Institute (JGI-PGF)"/>
            <person name="Walter F."/>
            <person name="Albersmeier A."/>
            <person name="Kalinowski J."/>
            <person name="Ruckert C."/>
        </authorList>
    </citation>
    <scope>NUCLEOTIDE SEQUENCE</scope>
    <source>
        <strain evidence="1">CGMCC 1.12919</strain>
    </source>
</reference>
<accession>A0A916UXV9</accession>
<dbReference type="Gene3D" id="3.40.50.1820">
    <property type="entry name" value="alpha/beta hydrolase"/>
    <property type="match status" value="1"/>
</dbReference>
<evidence type="ECO:0008006" key="3">
    <source>
        <dbReference type="Google" id="ProtNLM"/>
    </source>
</evidence>
<protein>
    <recommendedName>
        <fullName evidence="3">Alpha/beta hydrolase</fullName>
    </recommendedName>
</protein>
<keyword evidence="2" id="KW-1185">Reference proteome</keyword>
<dbReference type="SUPFAM" id="SSF53474">
    <property type="entry name" value="alpha/beta-Hydrolases"/>
    <property type="match status" value="1"/>
</dbReference>
<proteinExistence type="predicted"/>
<sequence length="88" mass="9347">MIATGEDAVGAIPAQMFNDLAYMTSSVPVRVLAGTHDLVVNNHLHGAKLPHLMPAASIEWLDGLGHMLHHFAPEAVACAVEELARLPS</sequence>